<feature type="compositionally biased region" description="Polar residues" evidence="4">
    <location>
        <begin position="1130"/>
        <end position="1142"/>
    </location>
</feature>
<dbReference type="InterPro" id="IPR007810">
    <property type="entry name" value="Pep3/Vps18_beta-prop"/>
</dbReference>
<evidence type="ECO:0000256" key="1">
    <source>
        <dbReference type="ARBA" id="ARBA00022723"/>
    </source>
</evidence>
<keyword evidence="1" id="KW-0479">Metal-binding</keyword>
<dbReference type="EMBL" id="JAPCXB010000164">
    <property type="protein sequence ID" value="KAJ1605687.1"/>
    <property type="molecule type" value="Genomic_DNA"/>
</dbReference>
<keyword evidence="3" id="KW-0862">Zinc</keyword>
<proteinExistence type="predicted"/>
<gene>
    <name evidence="6" type="ORF">OJ252_3416</name>
</gene>
<dbReference type="PANTHER" id="PTHR23323:SF26">
    <property type="entry name" value="VACUOLAR PROTEIN SORTING-ASSOCIATED PROTEIN 18 HOMOLOG"/>
    <property type="match status" value="1"/>
</dbReference>
<evidence type="ECO:0000256" key="3">
    <source>
        <dbReference type="ARBA" id="ARBA00022833"/>
    </source>
</evidence>
<evidence type="ECO:0000313" key="6">
    <source>
        <dbReference type="EMBL" id="KAJ1605687.1"/>
    </source>
</evidence>
<keyword evidence="7" id="KW-1185">Reference proteome</keyword>
<comment type="caution">
    <text evidence="6">The sequence shown here is derived from an EMBL/GenBank/DDBJ whole genome shotgun (WGS) entry which is preliminary data.</text>
</comment>
<evidence type="ECO:0000313" key="7">
    <source>
        <dbReference type="Proteomes" id="UP001071777"/>
    </source>
</evidence>
<sequence>MVPKLFTMLNNLSNYAKDFDNFSSDEYKVNINVRYLLLIKLVEHLKVKRILSPRFGESPTGLCLPTFSGLLNQLHRDFPYLRSGKLPSGVNLATISTLSVDDPLFELSLRKVSALEENPQEVSDESNSHPRLYKECNKHGELSEFPKEDNCTQAPSSIARLFVLFGVESMREEEFYDKREESITVQPRLYSFDSSWDTAIHKLKQTDSIKSPVIVDQVVRSGGLFYVSLITGQLLRWFPDEVSTDLIVLEPPVGLGSVGSSFEGSEKERFPQTPQIFVDQMGDHALFVHGTGEAWYLHSTQVKARFIQKLSSYSILSVAWNNWEASRNSAVSVIIGCKSGTILTTILGPDISSSSTVIRVLHEISATPILSVMLDSIRIEEPVDEESGQNDGSLNRCQYVVSVSTPTKLLLWHGQNRIIDLFLRNDGSGESSRYCLEIGSIDVPTLTSKIRLLEVTNYHFLVWISSRDIFIYYINRSNHAILEADDYIGKLRKYDFGSKSTKIPNSVECSRYHIVALFEDYIDVISPITARSIYKVSIVSIPGQLVVGGEVVQDLQSSGDGGGISTIKSLAVEISSNLNNFRMLKDEVNREELEILDRISFIWGYNNDNIYKINIINEGGALWREWLYIGIKLQFIDLVRRGKAVQAAQLLSTIDDELSFNEICNMFIHTACWRGLIVYLTSKLQQLRSNHKDPITTNTAYQDETVILKFVVLNLRKDWHVLVQEYICFGIIDQGLVKRCFEIFVSIGSNVSKRDKLLIQYSPIMAYLDPKRYLSLLKRPSFSSIDMSLILPYLLELSTARSGSGTGDDDALVSKEEREELDKLAILVIENFLNMNGRQRNQLEMERVSTRVKLMIHTETWKGNKTIWNVLAILCSKLEEGEELLLSYITPLISKAKKESLFYDEGQSETKLEMEFDLPFLLDICNKRQYKKLKAYVYCLLGFYDSAMAVCLKELNSTKLTKDIIYNFIESYDQRRKWILNLIRPLGYNRDIQGLTKLLAASPKYILTLSDVLMVIPDDIQLSFLSNVISSNIGQFDDLLLKRTKIYDNYKQSRDNLLTDLFSCHTSYNVVDPQNDFCFVCYRNLFNYQGFNFEDVREFAHSLRINHLDQVQFSSLINYFLSKSGNENINQRNTRTESSQVPETKESNPLGLDESHSYKFLNEDLNSNILVFPCSHSFHFGCMLLKYASLMNHDETSKLTRIIEGICKHSVIYFKSNGVRAQPKSDSNSKTSQSVSRSILEYQQSKQNRPKKRMDLVTICDKPSNSILPSLYKQLISLVNNDCLICGELMIRNIDKPFITEDSQNNDLYNFYI</sequence>
<evidence type="ECO:0000256" key="2">
    <source>
        <dbReference type="ARBA" id="ARBA00022771"/>
    </source>
</evidence>
<reference evidence="6" key="1">
    <citation type="submission" date="2022-10" db="EMBL/GenBank/DDBJ databases">
        <title>Adaptive evolution leads to modifications in subtelomeric GC content in a zoonotic Cryptosporidium species.</title>
        <authorList>
            <person name="Li J."/>
            <person name="Feng Y."/>
            <person name="Xiao L."/>
        </authorList>
    </citation>
    <scope>NUCLEOTIDE SEQUENCE</scope>
    <source>
        <strain evidence="6">25894</strain>
    </source>
</reference>
<feature type="region of interest" description="Disordered" evidence="4">
    <location>
        <begin position="1130"/>
        <end position="1149"/>
    </location>
</feature>
<accession>A0ABQ8P2Q3</accession>
<organism evidence="6 7">
    <name type="scientific">Cryptosporidium canis</name>
    <dbReference type="NCBI Taxonomy" id="195482"/>
    <lineage>
        <taxon>Eukaryota</taxon>
        <taxon>Sar</taxon>
        <taxon>Alveolata</taxon>
        <taxon>Apicomplexa</taxon>
        <taxon>Conoidasida</taxon>
        <taxon>Coccidia</taxon>
        <taxon>Eucoccidiorida</taxon>
        <taxon>Eimeriorina</taxon>
        <taxon>Cryptosporidiidae</taxon>
        <taxon>Cryptosporidium</taxon>
    </lineage>
</organism>
<keyword evidence="2" id="KW-0863">Zinc-finger</keyword>
<evidence type="ECO:0000259" key="5">
    <source>
        <dbReference type="Pfam" id="PF05131"/>
    </source>
</evidence>
<name>A0ABQ8P2Q3_9CRYT</name>
<feature type="domain" description="Pep3/Vps18 beta-propeller" evidence="5">
    <location>
        <begin position="272"/>
        <end position="539"/>
    </location>
</feature>
<protein>
    <submittedName>
        <fullName evidence="6">Vacuolar membrane protein pep3</fullName>
    </submittedName>
</protein>
<dbReference type="PANTHER" id="PTHR23323">
    <property type="entry name" value="VACUOLAR PROTEIN SORTING-ASSOCIATED PROTEIN"/>
    <property type="match status" value="1"/>
</dbReference>
<evidence type="ECO:0000256" key="4">
    <source>
        <dbReference type="SAM" id="MobiDB-lite"/>
    </source>
</evidence>
<dbReference type="Pfam" id="PF05131">
    <property type="entry name" value="Pep3_Vps18"/>
    <property type="match status" value="1"/>
</dbReference>
<dbReference type="Proteomes" id="UP001071777">
    <property type="component" value="Unassembled WGS sequence"/>
</dbReference>